<comment type="caution">
    <text evidence="2">The sequence shown here is derived from an EMBL/GenBank/DDBJ whole genome shotgun (WGS) entry which is preliminary data.</text>
</comment>
<organism evidence="2 3">
    <name type="scientific">Apiospora kogelbergensis</name>
    <dbReference type="NCBI Taxonomy" id="1337665"/>
    <lineage>
        <taxon>Eukaryota</taxon>
        <taxon>Fungi</taxon>
        <taxon>Dikarya</taxon>
        <taxon>Ascomycota</taxon>
        <taxon>Pezizomycotina</taxon>
        <taxon>Sordariomycetes</taxon>
        <taxon>Xylariomycetidae</taxon>
        <taxon>Amphisphaeriales</taxon>
        <taxon>Apiosporaceae</taxon>
        <taxon>Apiospora</taxon>
    </lineage>
</organism>
<dbReference type="Proteomes" id="UP001392437">
    <property type="component" value="Unassembled WGS sequence"/>
</dbReference>
<gene>
    <name evidence="2" type="ORF">PG999_014490</name>
</gene>
<proteinExistence type="predicted"/>
<name>A0AAW0QEG5_9PEZI</name>
<sequence length="569" mass="62617">MQAVPSGPVEAVFSLGVGTAPDLTCGSGATTLFHYSNGPVKVPGPWSRGRPKGGATRKAPKEKTGDYRFVHLTPGQKSAVARKNASQTVAKKKGRNRVSIVSGQLERQTTENPKPDVPGLVARLNLHQIQGVDPFGQAPISLEPYMLDLLRYYVETVWKNFYTLEDLAGSNPVSEFWLPRAFEDSALIHTFVGCSVAYAYGYHAIAFQSRGLRHVQDAISIVKRRLEIPAATFSSNTLAVIAGIAMLEKGAGNHRNWEIHMQGLKGLIEHRGGRQLLDPEPTVLHKIYRADLFGCLDTGQRSWFKVPSTISFCVLPTAPLRSKGFKALFQVMDICPLLQNCVRELESSVAFWPARGSINPGRDIGAVITPNGNCAASEIATKPTPVQAMYMRDALTEVQYALVSDEVLKHCDRESQGGRINNFCRISLILYSLTILHEPTPSYTLGRQIGLVFSRAYSDILQHGSEPSPPFILESGAFSEYLRSIPKDYCLWALFLAAVAMEGTECGTSSQFRAMFTQLATKDTGNVIDGSYADLKSRLRGYLWVSSIHDESFERMLEGLPRVTEVDNS</sequence>
<reference evidence="2 3" key="1">
    <citation type="submission" date="2023-01" db="EMBL/GenBank/DDBJ databases">
        <title>Analysis of 21 Apiospora genomes using comparative genomics revels a genus with tremendous synthesis potential of carbohydrate active enzymes and secondary metabolites.</title>
        <authorList>
            <person name="Sorensen T."/>
        </authorList>
    </citation>
    <scope>NUCLEOTIDE SEQUENCE [LARGE SCALE GENOMIC DNA]</scope>
    <source>
        <strain evidence="2 3">CBS 117206</strain>
    </source>
</reference>
<keyword evidence="1" id="KW-0539">Nucleus</keyword>
<dbReference type="EMBL" id="JAQQWP010000012">
    <property type="protein sequence ID" value="KAK8092903.1"/>
    <property type="molecule type" value="Genomic_DNA"/>
</dbReference>
<accession>A0AAW0QEG5</accession>
<dbReference type="InterPro" id="IPR021858">
    <property type="entry name" value="Fun_TF"/>
</dbReference>
<dbReference type="AlphaFoldDB" id="A0AAW0QEG5"/>
<evidence type="ECO:0000313" key="2">
    <source>
        <dbReference type="EMBL" id="KAK8092903.1"/>
    </source>
</evidence>
<dbReference type="Pfam" id="PF11951">
    <property type="entry name" value="Fungal_trans_2"/>
    <property type="match status" value="1"/>
</dbReference>
<dbReference type="PANTHER" id="PTHR37540">
    <property type="entry name" value="TRANSCRIPTION FACTOR (ACR-2), PUTATIVE-RELATED-RELATED"/>
    <property type="match status" value="1"/>
</dbReference>
<keyword evidence="3" id="KW-1185">Reference proteome</keyword>
<dbReference type="PANTHER" id="PTHR37540:SF5">
    <property type="entry name" value="TRANSCRIPTION FACTOR DOMAIN-CONTAINING PROTEIN"/>
    <property type="match status" value="1"/>
</dbReference>
<evidence type="ECO:0000313" key="3">
    <source>
        <dbReference type="Proteomes" id="UP001392437"/>
    </source>
</evidence>
<protein>
    <submittedName>
        <fullName evidence="2">Uncharacterized protein</fullName>
    </submittedName>
</protein>
<evidence type="ECO:0000256" key="1">
    <source>
        <dbReference type="ARBA" id="ARBA00023242"/>
    </source>
</evidence>